<dbReference type="eggNOG" id="COG0508">
    <property type="taxonomic scope" value="Bacteria"/>
</dbReference>
<evidence type="ECO:0000256" key="8">
    <source>
        <dbReference type="ARBA" id="ARBA00048370"/>
    </source>
</evidence>
<dbReference type="GO" id="GO:0006086">
    <property type="term" value="P:pyruvate decarboxylation to acetyl-CoA"/>
    <property type="evidence" value="ECO:0007669"/>
    <property type="project" value="UniProtKB-UniRule"/>
</dbReference>
<dbReference type="EMBL" id="CP002446">
    <property type="protein sequence ID" value="ADV26172.1"/>
    <property type="molecule type" value="Genomic_DNA"/>
</dbReference>
<dbReference type="Gene3D" id="3.30.559.10">
    <property type="entry name" value="Chloramphenicol acetyltransferase-like domain"/>
    <property type="match status" value="1"/>
</dbReference>
<evidence type="ECO:0000256" key="2">
    <source>
        <dbReference type="ARBA" id="ARBA00011484"/>
    </source>
</evidence>
<comment type="function">
    <text evidence="7">The pyruvate dehydrogenase complex catalyzes the overall conversion of pyruvate to acetyl-CoA and CO(2). It contains multiple copies of three enzymatic components: pyruvate dehydrogenase (E1), dihydrolipoamide acetyltransferase (E2) and lipoamide dehydrogenase (E3).</text>
</comment>
<dbReference type="EC" id="2.3.1.12" evidence="9"/>
<name>E6WPZ4_PSEUU</name>
<dbReference type="PROSITE" id="PS00189">
    <property type="entry name" value="LIPOYL"/>
    <property type="match status" value="1"/>
</dbReference>
<dbReference type="Gene3D" id="4.10.320.10">
    <property type="entry name" value="E3-binding domain"/>
    <property type="match status" value="1"/>
</dbReference>
<keyword evidence="13" id="KW-0670">Pyruvate</keyword>
<dbReference type="SUPFAM" id="SSF47005">
    <property type="entry name" value="Peripheral subunit-binding domain of 2-oxo acid dehydrogenase complex"/>
    <property type="match status" value="1"/>
</dbReference>
<feature type="domain" description="Lipoyl-binding" evidence="11">
    <location>
        <begin position="4"/>
        <end position="78"/>
    </location>
</feature>
<evidence type="ECO:0000256" key="1">
    <source>
        <dbReference type="ARBA" id="ARBA00007317"/>
    </source>
</evidence>
<dbReference type="GO" id="GO:0004742">
    <property type="term" value="F:dihydrolipoyllysine-residue acetyltransferase activity"/>
    <property type="evidence" value="ECO:0007669"/>
    <property type="project" value="UniProtKB-UniRule"/>
</dbReference>
<evidence type="ECO:0000256" key="7">
    <source>
        <dbReference type="ARBA" id="ARBA00025211"/>
    </source>
</evidence>
<dbReference type="Pfam" id="PF00364">
    <property type="entry name" value="Biotin_lipoyl"/>
    <property type="match status" value="1"/>
</dbReference>
<dbReference type="PANTHER" id="PTHR43178:SF2">
    <property type="entry name" value="DIHYDROLIPOYLLYSINE-RESIDUE ACETYLTRANSFERASE COMPONENT OF PYRUVATE DEHYDROGENASE COMPLEX"/>
    <property type="match status" value="1"/>
</dbReference>
<reference evidence="13 14" key="1">
    <citation type="submission" date="2011-01" db="EMBL/GenBank/DDBJ databases">
        <title>Complete sequence of Pseudoxanthomonas suwonensis 11-1.</title>
        <authorList>
            <consortium name="US DOE Joint Genome Institute"/>
            <person name="Lucas S."/>
            <person name="Copeland A."/>
            <person name="Lapidus A."/>
            <person name="Cheng J.-F."/>
            <person name="Goodwin L."/>
            <person name="Pitluck S."/>
            <person name="Teshima H."/>
            <person name="Detter J.C."/>
            <person name="Han C."/>
            <person name="Tapia R."/>
            <person name="Land M."/>
            <person name="Hauser L."/>
            <person name="Kyrpides N."/>
            <person name="Ivanova N."/>
            <person name="Ovchinnikova G."/>
            <person name="Siebers A.K."/>
            <person name="Allgaier M."/>
            <person name="Thelen M.P."/>
            <person name="Hugenholtz P."/>
            <person name="Gladden J."/>
            <person name="Woyke T."/>
        </authorList>
    </citation>
    <scope>NUCLEOTIDE SEQUENCE [LARGE SCALE GENOMIC DNA]</scope>
    <source>
        <strain evidence="14">11-1</strain>
    </source>
</reference>
<dbReference type="CDD" id="cd06849">
    <property type="entry name" value="lipoyl_domain"/>
    <property type="match status" value="1"/>
</dbReference>
<dbReference type="Pfam" id="PF02817">
    <property type="entry name" value="E3_binding"/>
    <property type="match status" value="1"/>
</dbReference>
<dbReference type="FunFam" id="2.40.50.100:FF:000009">
    <property type="entry name" value="Acetyltransferase component of pyruvate dehydrogenase complex"/>
    <property type="match status" value="1"/>
</dbReference>
<dbReference type="Gene3D" id="2.40.50.100">
    <property type="match status" value="1"/>
</dbReference>
<feature type="domain" description="Peripheral subunit-binding (PSBD)" evidence="12">
    <location>
        <begin position="168"/>
        <end position="205"/>
    </location>
</feature>
<dbReference type="InterPro" id="IPR000089">
    <property type="entry name" value="Biotin_lipoyl"/>
</dbReference>
<evidence type="ECO:0000259" key="11">
    <source>
        <dbReference type="PROSITE" id="PS50968"/>
    </source>
</evidence>
<dbReference type="InterPro" id="IPR036625">
    <property type="entry name" value="E3-bd_dom_sf"/>
</dbReference>
<gene>
    <name evidence="13" type="ordered locus">Psesu_0310</name>
</gene>
<dbReference type="AlphaFoldDB" id="E6WPZ4"/>
<dbReference type="PANTHER" id="PTHR43178">
    <property type="entry name" value="DIHYDROLIPOAMIDE ACETYLTRANSFERASE COMPONENT OF PYRUVATE DEHYDROGENASE COMPLEX"/>
    <property type="match status" value="1"/>
</dbReference>
<dbReference type="FunFam" id="3.30.559.10:FF:000004">
    <property type="entry name" value="Acetyltransferase component of pyruvate dehydrogenase complex"/>
    <property type="match status" value="1"/>
</dbReference>
<dbReference type="STRING" id="743721.Psesu_0310"/>
<dbReference type="GO" id="GO:0005737">
    <property type="term" value="C:cytoplasm"/>
    <property type="evidence" value="ECO:0007669"/>
    <property type="project" value="TreeGrafter"/>
</dbReference>
<dbReference type="SUPFAM" id="SSF52777">
    <property type="entry name" value="CoA-dependent acyltransferases"/>
    <property type="match status" value="1"/>
</dbReference>
<dbReference type="InterPro" id="IPR050743">
    <property type="entry name" value="2-oxoacid_DH_E2_comp"/>
</dbReference>
<dbReference type="PROSITE" id="PS50968">
    <property type="entry name" value="BIOTINYL_LIPOYL"/>
    <property type="match status" value="1"/>
</dbReference>
<dbReference type="InterPro" id="IPR011053">
    <property type="entry name" value="Single_hybrid_motif"/>
</dbReference>
<comment type="catalytic activity">
    <reaction evidence="8 9">
        <text>N(6)-[(R)-dihydrolipoyl]-L-lysyl-[protein] + acetyl-CoA = N(6)-[(R)-S(8)-acetyldihydrolipoyl]-L-lysyl-[protein] + CoA</text>
        <dbReference type="Rhea" id="RHEA:17017"/>
        <dbReference type="Rhea" id="RHEA-COMP:10475"/>
        <dbReference type="Rhea" id="RHEA-COMP:10478"/>
        <dbReference type="ChEBI" id="CHEBI:57287"/>
        <dbReference type="ChEBI" id="CHEBI:57288"/>
        <dbReference type="ChEBI" id="CHEBI:83100"/>
        <dbReference type="ChEBI" id="CHEBI:83111"/>
        <dbReference type="EC" id="2.3.1.12"/>
    </reaction>
</comment>
<keyword evidence="14" id="KW-1185">Reference proteome</keyword>
<evidence type="ECO:0000256" key="5">
    <source>
        <dbReference type="ARBA" id="ARBA00022823"/>
    </source>
</evidence>
<dbReference type="HOGENOM" id="CLU_016733_10_0_6"/>
<evidence type="ECO:0000259" key="12">
    <source>
        <dbReference type="PROSITE" id="PS51826"/>
    </source>
</evidence>
<evidence type="ECO:0000256" key="4">
    <source>
        <dbReference type="ARBA" id="ARBA00022737"/>
    </source>
</evidence>
<comment type="similarity">
    <text evidence="1 9">Belongs to the 2-oxoacid dehydrogenase family.</text>
</comment>
<dbReference type="OrthoDB" id="9805770at2"/>
<evidence type="ECO:0000256" key="6">
    <source>
        <dbReference type="ARBA" id="ARBA00023315"/>
    </source>
</evidence>
<dbReference type="NCBIfam" id="TIGR01348">
    <property type="entry name" value="PDHac_trf_long"/>
    <property type="match status" value="1"/>
</dbReference>
<keyword evidence="3 9" id="KW-0808">Transferase</keyword>
<dbReference type="GO" id="GO:0031405">
    <property type="term" value="F:lipoic acid binding"/>
    <property type="evidence" value="ECO:0007669"/>
    <property type="project" value="TreeGrafter"/>
</dbReference>
<accession>E6WPZ4</accession>
<dbReference type="InterPro" id="IPR023213">
    <property type="entry name" value="CAT-like_dom_sf"/>
</dbReference>
<dbReference type="InterPro" id="IPR003016">
    <property type="entry name" value="2-oxoA_DH_lipoyl-BS"/>
</dbReference>
<comment type="subunit">
    <text evidence="2 9">Forms a 24-polypeptide structural core with octahedral symmetry.</text>
</comment>
<comment type="cofactor">
    <cofactor evidence="9">
        <name>(R)-lipoate</name>
        <dbReference type="ChEBI" id="CHEBI:83088"/>
    </cofactor>
    <text evidence="9">Binds 1 lipoyl cofactor covalently.</text>
</comment>
<dbReference type="GO" id="GO:0045254">
    <property type="term" value="C:pyruvate dehydrogenase complex"/>
    <property type="evidence" value="ECO:0007669"/>
    <property type="project" value="UniProtKB-UniRule"/>
</dbReference>
<evidence type="ECO:0000256" key="9">
    <source>
        <dbReference type="RuleBase" id="RU361137"/>
    </source>
</evidence>
<evidence type="ECO:0000313" key="14">
    <source>
        <dbReference type="Proteomes" id="UP000008632"/>
    </source>
</evidence>
<evidence type="ECO:0000256" key="3">
    <source>
        <dbReference type="ARBA" id="ARBA00022679"/>
    </source>
</evidence>
<keyword evidence="4" id="KW-0677">Repeat</keyword>
<feature type="region of interest" description="Disordered" evidence="10">
    <location>
        <begin position="131"/>
        <end position="156"/>
    </location>
</feature>
<organism evidence="13 14">
    <name type="scientific">Pseudoxanthomonas suwonensis (strain 11-1)</name>
    <dbReference type="NCBI Taxonomy" id="743721"/>
    <lineage>
        <taxon>Bacteria</taxon>
        <taxon>Pseudomonadati</taxon>
        <taxon>Pseudomonadota</taxon>
        <taxon>Gammaproteobacteria</taxon>
        <taxon>Lysobacterales</taxon>
        <taxon>Lysobacteraceae</taxon>
        <taxon>Pseudoxanthomonas</taxon>
    </lineage>
</organism>
<dbReference type="SUPFAM" id="SSF51230">
    <property type="entry name" value="Single hybrid motif"/>
    <property type="match status" value="1"/>
</dbReference>
<keyword evidence="6 9" id="KW-0012">Acyltransferase</keyword>
<dbReference type="InterPro" id="IPR006256">
    <property type="entry name" value="AcTrfase_Pyrv_DH_cplx"/>
</dbReference>
<sequence>MAEIKEARVPDIGDYSDVPVIEVLVAVGDTVSQDQGLVTLESDKATLEVPSPYAGVVKELKVKLGDTLSEGSVVALIEVADAGAAASPAAAPKADAAPAAPQTPVASVKTAETGERIEPVAVPEQPDKLAQREISQAQVGQPAPTGAAPRTPPVEFNADSVLPEKVPYASPSVRLFARELGVDLFQVTGSERGGRITKEDVQRYVKAALAGGASPSAPAGAATGGSGLNLLPWPKVDFSKFGEVETKALSRIKKISGANLARNWAMIPHVTQFDQADITELEELRVQLNKEQEKAKSGVKLTMLAFLLKASVAALKQFPEFNASLDESGENLTLKKYFHIGFAADTPNGLVVPVIRDVDEKGVLQIAQEMGELAKKARDGKLGPADMTGGCFSISSLGGIGGTAFTPIINAPEVAILGVSKSSFQPVWDGKQFQPRLALPLSLSYDHRVIDGAAAARFTSYLAQVLADMRRVLL</sequence>
<evidence type="ECO:0000313" key="13">
    <source>
        <dbReference type="EMBL" id="ADV26172.1"/>
    </source>
</evidence>
<dbReference type="InterPro" id="IPR004167">
    <property type="entry name" value="PSBD"/>
</dbReference>
<dbReference type="Pfam" id="PF00198">
    <property type="entry name" value="2-oxoacid_dh"/>
    <property type="match status" value="1"/>
</dbReference>
<dbReference type="Proteomes" id="UP000008632">
    <property type="component" value="Chromosome"/>
</dbReference>
<dbReference type="KEGG" id="psu:Psesu_0310"/>
<evidence type="ECO:0000256" key="10">
    <source>
        <dbReference type="SAM" id="MobiDB-lite"/>
    </source>
</evidence>
<proteinExistence type="inferred from homology"/>
<keyword evidence="5 9" id="KW-0450">Lipoyl</keyword>
<protein>
    <recommendedName>
        <fullName evidence="9">Acetyltransferase component of pyruvate dehydrogenase complex</fullName>
        <ecNumber evidence="9">2.3.1.12</ecNumber>
    </recommendedName>
</protein>
<dbReference type="PROSITE" id="PS51826">
    <property type="entry name" value="PSBD"/>
    <property type="match status" value="1"/>
</dbReference>
<dbReference type="RefSeq" id="WP_013534002.1">
    <property type="nucleotide sequence ID" value="NC_014924.1"/>
</dbReference>
<dbReference type="InterPro" id="IPR001078">
    <property type="entry name" value="2-oxoacid_DH_actylTfrase"/>
</dbReference>